<proteinExistence type="predicted"/>
<dbReference type="GO" id="GO:0005886">
    <property type="term" value="C:plasma membrane"/>
    <property type="evidence" value="ECO:0007669"/>
    <property type="project" value="TreeGrafter"/>
</dbReference>
<keyword evidence="4" id="KW-1185">Reference proteome</keyword>
<dbReference type="SUPFAM" id="SSF56112">
    <property type="entry name" value="Protein kinase-like (PK-like)"/>
    <property type="match status" value="1"/>
</dbReference>
<dbReference type="GO" id="GO:0005524">
    <property type="term" value="F:ATP binding"/>
    <property type="evidence" value="ECO:0007669"/>
    <property type="project" value="InterPro"/>
</dbReference>
<dbReference type="EMBL" id="BDQV01004969">
    <property type="protein sequence ID" value="GAY35246.1"/>
    <property type="molecule type" value="Genomic_DNA"/>
</dbReference>
<dbReference type="InterPro" id="IPR001245">
    <property type="entry name" value="Ser-Thr/Tyr_kinase_cat_dom"/>
</dbReference>
<dbReference type="Proteomes" id="UP000236630">
    <property type="component" value="Unassembled WGS sequence"/>
</dbReference>
<dbReference type="STRING" id="55188.A0A2H5N4T6"/>
<evidence type="ECO:0000313" key="4">
    <source>
        <dbReference type="Proteomes" id="UP000236630"/>
    </source>
</evidence>
<dbReference type="PANTHER" id="PTHR27003">
    <property type="entry name" value="OS07G0166700 PROTEIN"/>
    <property type="match status" value="1"/>
</dbReference>
<evidence type="ECO:0000259" key="2">
    <source>
        <dbReference type="PROSITE" id="PS50011"/>
    </source>
</evidence>
<evidence type="ECO:0000256" key="1">
    <source>
        <dbReference type="SAM" id="MobiDB-lite"/>
    </source>
</evidence>
<name>A0A2H5N4T6_CITUN</name>
<dbReference type="InterPro" id="IPR000719">
    <property type="entry name" value="Prot_kinase_dom"/>
</dbReference>
<dbReference type="AlphaFoldDB" id="A0A2H5N4T6"/>
<accession>A0A2H5N4T6</accession>
<evidence type="ECO:0000313" key="3">
    <source>
        <dbReference type="EMBL" id="GAY35246.1"/>
    </source>
</evidence>
<comment type="caution">
    <text evidence="3">The sequence shown here is derived from an EMBL/GenBank/DDBJ whole genome shotgun (WGS) entry which is preliminary data.</text>
</comment>
<reference evidence="3 4" key="1">
    <citation type="journal article" date="2017" name="Front. Genet.">
        <title>Draft sequencing of the heterozygous diploid genome of Satsuma (Citrus unshiu Marc.) using a hybrid assembly approach.</title>
        <authorList>
            <person name="Shimizu T."/>
            <person name="Tanizawa Y."/>
            <person name="Mochizuki T."/>
            <person name="Nagasaki H."/>
            <person name="Yoshioka T."/>
            <person name="Toyoda A."/>
            <person name="Fujiyama A."/>
            <person name="Kaminuma E."/>
            <person name="Nakamura Y."/>
        </authorList>
    </citation>
    <scope>NUCLEOTIDE SEQUENCE [LARGE SCALE GENOMIC DNA]</scope>
    <source>
        <strain evidence="4">cv. Miyagawa wase</strain>
    </source>
</reference>
<feature type="region of interest" description="Disordered" evidence="1">
    <location>
        <begin position="99"/>
        <end position="118"/>
    </location>
</feature>
<dbReference type="Pfam" id="PF07714">
    <property type="entry name" value="PK_Tyr_Ser-Thr"/>
    <property type="match status" value="1"/>
</dbReference>
<dbReference type="InterPro" id="IPR011009">
    <property type="entry name" value="Kinase-like_dom_sf"/>
</dbReference>
<protein>
    <recommendedName>
        <fullName evidence="2">Protein kinase domain-containing protein</fullName>
    </recommendedName>
</protein>
<organism evidence="3 4">
    <name type="scientific">Citrus unshiu</name>
    <name type="common">Satsuma mandarin</name>
    <name type="synonym">Citrus nobilis var. unshiu</name>
    <dbReference type="NCBI Taxonomy" id="55188"/>
    <lineage>
        <taxon>Eukaryota</taxon>
        <taxon>Viridiplantae</taxon>
        <taxon>Streptophyta</taxon>
        <taxon>Embryophyta</taxon>
        <taxon>Tracheophyta</taxon>
        <taxon>Spermatophyta</taxon>
        <taxon>Magnoliopsida</taxon>
        <taxon>eudicotyledons</taxon>
        <taxon>Gunneridae</taxon>
        <taxon>Pentapetalae</taxon>
        <taxon>rosids</taxon>
        <taxon>malvids</taxon>
        <taxon>Sapindales</taxon>
        <taxon>Rutaceae</taxon>
        <taxon>Aurantioideae</taxon>
        <taxon>Citrus</taxon>
    </lineage>
</organism>
<dbReference type="GO" id="GO:0004714">
    <property type="term" value="F:transmembrane receptor protein tyrosine kinase activity"/>
    <property type="evidence" value="ECO:0007669"/>
    <property type="project" value="InterPro"/>
</dbReference>
<dbReference type="GO" id="GO:0009506">
    <property type="term" value="C:plasmodesma"/>
    <property type="evidence" value="ECO:0007669"/>
    <property type="project" value="TreeGrafter"/>
</dbReference>
<dbReference type="InterPro" id="IPR045272">
    <property type="entry name" value="ANXUR1/2-like"/>
</dbReference>
<sequence>KSDVYSFGVVLFEVLCARPAINASLPREQVNLADWAMLCKNKGLLEEIVDPLIKVQISPNSLRKFAEIAEKCLREDGDDRPTMGDVLWDLEYALQLQQTARTREPHEDSTTDASSALPFPNVRGFPSYSVSMNEVDMHILRDQENSISSESKVFSQLGIEDAR</sequence>
<dbReference type="PROSITE" id="PS50011">
    <property type="entry name" value="PROTEIN_KINASE_DOM"/>
    <property type="match status" value="1"/>
</dbReference>
<dbReference type="Gene3D" id="1.10.510.10">
    <property type="entry name" value="Transferase(Phosphotransferase) domain 1"/>
    <property type="match status" value="1"/>
</dbReference>
<dbReference type="PANTHER" id="PTHR27003:SF398">
    <property type="entry name" value="PROTEIN KINASE DOMAIN-CONTAINING PROTEIN"/>
    <property type="match status" value="1"/>
</dbReference>
<feature type="domain" description="Protein kinase" evidence="2">
    <location>
        <begin position="1"/>
        <end position="93"/>
    </location>
</feature>
<feature type="non-terminal residue" evidence="3">
    <location>
        <position position="1"/>
    </location>
</feature>
<gene>
    <name evidence="3" type="ORF">CUMW_284850</name>
</gene>